<reference evidence="1" key="1">
    <citation type="submission" date="2022-03" db="EMBL/GenBank/DDBJ databases">
        <authorList>
            <person name="Martin C."/>
        </authorList>
    </citation>
    <scope>NUCLEOTIDE SEQUENCE</scope>
</reference>
<sequence length="225" mass="25995">MPTLKFLCFKERDPCKTLYLDSTTHMPAGVLTSGANIFGFWILNETQTYNNRPVYHHELFTSLYLYRVHPVKWVIRFDNPVNVPVDSPPNNTLGLITDQSIYPEDIKAPISINLTGSHSEWPGAAFSCFSVSRACNELSISGISTDSQLVIFNGLYTKKDSEYNYRPYYEHHESSGNQRLLVFRWSYWNSPPAATWQLLFHGGLANYVYEFIYDPLNIRFDWADQ</sequence>
<dbReference type="AlphaFoldDB" id="A0A8J1UG27"/>
<evidence type="ECO:0000313" key="2">
    <source>
        <dbReference type="Proteomes" id="UP000749559"/>
    </source>
</evidence>
<comment type="caution">
    <text evidence="1">The sequence shown here is derived from an EMBL/GenBank/DDBJ whole genome shotgun (WGS) entry which is preliminary data.</text>
</comment>
<evidence type="ECO:0000313" key="1">
    <source>
        <dbReference type="EMBL" id="CAH1788547.1"/>
    </source>
</evidence>
<dbReference type="EMBL" id="CAIIXF020000007">
    <property type="protein sequence ID" value="CAH1788547.1"/>
    <property type="molecule type" value="Genomic_DNA"/>
</dbReference>
<protein>
    <submittedName>
        <fullName evidence="1">Uncharacterized protein</fullName>
    </submittedName>
</protein>
<accession>A0A8J1UG27</accession>
<name>A0A8J1UG27_OWEFU</name>
<proteinExistence type="predicted"/>
<dbReference type="Proteomes" id="UP000749559">
    <property type="component" value="Unassembled WGS sequence"/>
</dbReference>
<keyword evidence="2" id="KW-1185">Reference proteome</keyword>
<organism evidence="1 2">
    <name type="scientific">Owenia fusiformis</name>
    <name type="common">Polychaete worm</name>
    <dbReference type="NCBI Taxonomy" id="6347"/>
    <lineage>
        <taxon>Eukaryota</taxon>
        <taxon>Metazoa</taxon>
        <taxon>Spiralia</taxon>
        <taxon>Lophotrochozoa</taxon>
        <taxon>Annelida</taxon>
        <taxon>Polychaeta</taxon>
        <taxon>Sedentaria</taxon>
        <taxon>Canalipalpata</taxon>
        <taxon>Sabellida</taxon>
        <taxon>Oweniida</taxon>
        <taxon>Oweniidae</taxon>
        <taxon>Owenia</taxon>
    </lineage>
</organism>
<gene>
    <name evidence="1" type="ORF">OFUS_LOCUS14054</name>
</gene>
<feature type="non-terminal residue" evidence="1">
    <location>
        <position position="225"/>
    </location>
</feature>